<dbReference type="AlphaFoldDB" id="A0A7I9UXL9"/>
<sequence>MDMAVRDRVGEYRRRMRERGLRPLQVWVPDVRTPEFAAQAHQQSILVAEADADGDEQDFVEAVAAPWDDEA</sequence>
<evidence type="ECO:0000313" key="1">
    <source>
        <dbReference type="EMBL" id="GED97944.1"/>
    </source>
</evidence>
<dbReference type="Proteomes" id="UP000444980">
    <property type="component" value="Unassembled WGS sequence"/>
</dbReference>
<proteinExistence type="predicted"/>
<accession>A0A7I9UXL9</accession>
<dbReference type="InterPro" id="IPR021558">
    <property type="entry name" value="MazE-like"/>
</dbReference>
<evidence type="ECO:0000313" key="2">
    <source>
        <dbReference type="Proteomes" id="UP000444980"/>
    </source>
</evidence>
<dbReference type="Pfam" id="PF11455">
    <property type="entry name" value="MazE-like"/>
    <property type="match status" value="1"/>
</dbReference>
<reference evidence="2" key="1">
    <citation type="submission" date="2019-06" db="EMBL/GenBank/DDBJ databases">
        <title>Gordonia isolated from sludge of a wastewater treatment plant.</title>
        <authorList>
            <person name="Tamura T."/>
            <person name="Aoyama K."/>
            <person name="Kang Y."/>
            <person name="Saito S."/>
            <person name="Akiyama N."/>
            <person name="Yazawa K."/>
            <person name="Gonoi T."/>
            <person name="Mikami Y."/>
        </authorList>
    </citation>
    <scope>NUCLEOTIDE SEQUENCE [LARGE SCALE GENOMIC DNA]</scope>
    <source>
        <strain evidence="2">NBRC 107697</strain>
    </source>
</reference>
<organism evidence="1 2">
    <name type="scientific">Gordonia crocea</name>
    <dbReference type="NCBI Taxonomy" id="589162"/>
    <lineage>
        <taxon>Bacteria</taxon>
        <taxon>Bacillati</taxon>
        <taxon>Actinomycetota</taxon>
        <taxon>Actinomycetes</taxon>
        <taxon>Mycobacteriales</taxon>
        <taxon>Gordoniaceae</taxon>
        <taxon>Gordonia</taxon>
    </lineage>
</organism>
<keyword evidence="2" id="KW-1185">Reference proteome</keyword>
<dbReference type="EMBL" id="BJOU01000001">
    <property type="protein sequence ID" value="GED97944.1"/>
    <property type="molecule type" value="Genomic_DNA"/>
</dbReference>
<comment type="caution">
    <text evidence="1">The sequence shown here is derived from an EMBL/GenBank/DDBJ whole genome shotgun (WGS) entry which is preliminary data.</text>
</comment>
<gene>
    <name evidence="1" type="primary">mazE</name>
    <name evidence="1" type="ORF">nbrc107697_19830</name>
</gene>
<name>A0A7I9UXL9_9ACTN</name>
<protein>
    <submittedName>
        <fullName evidence="1">Antitoxin MazE</fullName>
    </submittedName>
</protein>